<evidence type="ECO:0000313" key="5">
    <source>
        <dbReference type="Proteomes" id="UP001183643"/>
    </source>
</evidence>
<dbReference type="AlphaFoldDB" id="A0AAE4C953"/>
<feature type="region of interest" description="Disordered" evidence="2">
    <location>
        <begin position="191"/>
        <end position="236"/>
    </location>
</feature>
<dbReference type="PANTHER" id="PTHR43662">
    <property type="match status" value="1"/>
</dbReference>
<organism evidence="4 5">
    <name type="scientific">Catenuloplanes atrovinosus</name>
    <dbReference type="NCBI Taxonomy" id="137266"/>
    <lineage>
        <taxon>Bacteria</taxon>
        <taxon>Bacillati</taxon>
        <taxon>Actinomycetota</taxon>
        <taxon>Actinomycetes</taxon>
        <taxon>Micromonosporales</taxon>
        <taxon>Micromonosporaceae</taxon>
        <taxon>Catenuloplanes</taxon>
    </lineage>
</organism>
<evidence type="ECO:0000259" key="3">
    <source>
        <dbReference type="PROSITE" id="PS51175"/>
    </source>
</evidence>
<proteinExistence type="predicted"/>
<feature type="compositionally biased region" description="Low complexity" evidence="2">
    <location>
        <begin position="197"/>
        <end position="236"/>
    </location>
</feature>
<feature type="region of interest" description="Disordered" evidence="2">
    <location>
        <begin position="1"/>
        <end position="20"/>
    </location>
</feature>
<evidence type="ECO:0000313" key="4">
    <source>
        <dbReference type="EMBL" id="MDR7276206.1"/>
    </source>
</evidence>
<comment type="caution">
    <text evidence="4">The sequence shown here is derived from an EMBL/GenBank/DDBJ whole genome shotgun (WGS) entry which is preliminary data.</text>
</comment>
<dbReference type="InterPro" id="IPR006584">
    <property type="entry name" value="Cellulose-bd_IV"/>
</dbReference>
<keyword evidence="5" id="KW-1185">Reference proteome</keyword>
<dbReference type="CDD" id="cd04084">
    <property type="entry name" value="CBM6_xylanase-like"/>
    <property type="match status" value="1"/>
</dbReference>
<dbReference type="InterPro" id="IPR005084">
    <property type="entry name" value="CBM6"/>
</dbReference>
<dbReference type="Pfam" id="PF09362">
    <property type="entry name" value="DUF1996"/>
    <property type="match status" value="1"/>
</dbReference>
<dbReference type="EMBL" id="JAVDYB010000001">
    <property type="protein sequence ID" value="MDR7276206.1"/>
    <property type="molecule type" value="Genomic_DNA"/>
</dbReference>
<sequence>MQSDPSAPLSGASPDKSGKKSKKRMFLLAIPVVAALAGSGVLVATANAGSNQTPIPGVLEAESYAAHQGAQTEGTSDTGGGRNVGWLSNGDWMRYDNVDLGAAAGGPLTIEARVASANSEGGSVEVRAGSPTGELLAAFPISKTGNWQSWVTGKAVSKTTLGGTQTVVVNLVSKSRSDFVNLNWLRFTRAGGGTGAPGTTAPASPAATATTGAPASPSATASASVSPTPTGTAPQTGAGWVVMDQAKWAQELAAFRAITPKTPAERMVPEFHASCKISHTRPDDPIVAPNLPGASHDHTFWGNKTTSAASTAESLFAAKATTCEPSTQDFSAYWVPTLLKDGKPVMPKEVTVYYGSRLKDYAATVPFPSGFRMIAGDAKQQTSKGQNNQFWCAGVGGETGRTKDGEWPVCAPTAELIRQLTFPDCWDGVHLDSPDHKSHVGPADAQGRCSGKYPVAIPSISFMLPYPLNTDTEGITLSSGTGYSMHGDFFNAWVPQALAERVRNCINQHAKCNAQGNF</sequence>
<dbReference type="Pfam" id="PF03422">
    <property type="entry name" value="CBM_6"/>
    <property type="match status" value="1"/>
</dbReference>
<dbReference type="PROSITE" id="PS51175">
    <property type="entry name" value="CBM6"/>
    <property type="match status" value="1"/>
</dbReference>
<keyword evidence="1" id="KW-0732">Signal</keyword>
<gene>
    <name evidence="4" type="ORF">J2S41_002984</name>
</gene>
<dbReference type="Proteomes" id="UP001183643">
    <property type="component" value="Unassembled WGS sequence"/>
</dbReference>
<dbReference type="InterPro" id="IPR008979">
    <property type="entry name" value="Galactose-bd-like_sf"/>
</dbReference>
<dbReference type="InterPro" id="IPR018535">
    <property type="entry name" value="DUF1996"/>
</dbReference>
<reference evidence="4" key="1">
    <citation type="submission" date="2023-07" db="EMBL/GenBank/DDBJ databases">
        <title>Sequencing the genomes of 1000 actinobacteria strains.</title>
        <authorList>
            <person name="Klenk H.-P."/>
        </authorList>
    </citation>
    <scope>NUCLEOTIDE SEQUENCE</scope>
    <source>
        <strain evidence="4">DSM 44707</strain>
    </source>
</reference>
<accession>A0AAE4C953</accession>
<dbReference type="RefSeq" id="WP_310368182.1">
    <property type="nucleotide sequence ID" value="NZ_JAVDYB010000001.1"/>
</dbReference>
<dbReference type="Gene3D" id="2.60.120.260">
    <property type="entry name" value="Galactose-binding domain-like"/>
    <property type="match status" value="1"/>
</dbReference>
<evidence type="ECO:0000256" key="2">
    <source>
        <dbReference type="SAM" id="MobiDB-lite"/>
    </source>
</evidence>
<name>A0AAE4C953_9ACTN</name>
<evidence type="ECO:0000256" key="1">
    <source>
        <dbReference type="ARBA" id="ARBA00022729"/>
    </source>
</evidence>
<dbReference type="PANTHER" id="PTHR43662:SF3">
    <property type="entry name" value="DOMAIN PROTEIN, PUTATIVE (AFU_ORTHOLOGUE AFUA_6G11970)-RELATED"/>
    <property type="match status" value="1"/>
</dbReference>
<feature type="domain" description="CBM6" evidence="3">
    <location>
        <begin position="57"/>
        <end position="188"/>
    </location>
</feature>
<dbReference type="SUPFAM" id="SSF49785">
    <property type="entry name" value="Galactose-binding domain-like"/>
    <property type="match status" value="1"/>
</dbReference>
<protein>
    <recommendedName>
        <fullName evidence="3">CBM6 domain-containing protein</fullName>
    </recommendedName>
</protein>
<dbReference type="SMART" id="SM00606">
    <property type="entry name" value="CBD_IV"/>
    <property type="match status" value="1"/>
</dbReference>
<dbReference type="GO" id="GO:0030246">
    <property type="term" value="F:carbohydrate binding"/>
    <property type="evidence" value="ECO:0007669"/>
    <property type="project" value="InterPro"/>
</dbReference>